<dbReference type="AlphaFoldDB" id="X1KUC8"/>
<sequence>AIICRVAMCWQDEPYVIPMNFGYHDNYIYLHSAGEGRKLDILRNNDKVCIEFDVDVELVQSQEACKTSMKYKSVLIFGKAVILKDIAEKKRALDIIMHHYYYHTSPSVFHYPEDALEKVIIIKVKVKNMTGKESL</sequence>
<dbReference type="PANTHER" id="PTHR34071:SF2">
    <property type="entry name" value="FLAVIN-NUCLEOTIDE-BINDING PROTEIN"/>
    <property type="match status" value="1"/>
</dbReference>
<comment type="caution">
    <text evidence="1">The sequence shown here is derived from an EMBL/GenBank/DDBJ whole genome shotgun (WGS) entry which is preliminary data.</text>
</comment>
<protein>
    <recommendedName>
        <fullName evidence="2">Pyridoxamine 5'-phosphate oxidase putative domain-containing protein</fullName>
    </recommendedName>
</protein>
<gene>
    <name evidence="1" type="ORF">S03H2_68998</name>
</gene>
<accession>X1KUC8</accession>
<dbReference type="InterPro" id="IPR012349">
    <property type="entry name" value="Split_barrel_FMN-bd"/>
</dbReference>
<dbReference type="SUPFAM" id="SSF50475">
    <property type="entry name" value="FMN-binding split barrel"/>
    <property type="match status" value="1"/>
</dbReference>
<feature type="non-terminal residue" evidence="1">
    <location>
        <position position="1"/>
    </location>
</feature>
<dbReference type="InterPro" id="IPR024747">
    <property type="entry name" value="Pyridox_Oxase-rel"/>
</dbReference>
<dbReference type="EMBL" id="BARU01045485">
    <property type="protein sequence ID" value="GAH93769.1"/>
    <property type="molecule type" value="Genomic_DNA"/>
</dbReference>
<evidence type="ECO:0008006" key="2">
    <source>
        <dbReference type="Google" id="ProtNLM"/>
    </source>
</evidence>
<dbReference type="PANTHER" id="PTHR34071">
    <property type="entry name" value="5-NITROIMIDAZOLE ANTIBIOTICS RESISTANCE PROTEIN, NIMA-FAMILY-RELATED PROTEIN-RELATED"/>
    <property type="match status" value="1"/>
</dbReference>
<name>X1KUC8_9ZZZZ</name>
<reference evidence="1" key="1">
    <citation type="journal article" date="2014" name="Front. Microbiol.">
        <title>High frequency of phylogenetically diverse reductive dehalogenase-homologous genes in deep subseafloor sedimentary metagenomes.</title>
        <authorList>
            <person name="Kawai M."/>
            <person name="Futagami T."/>
            <person name="Toyoda A."/>
            <person name="Takaki Y."/>
            <person name="Nishi S."/>
            <person name="Hori S."/>
            <person name="Arai W."/>
            <person name="Tsubouchi T."/>
            <person name="Morono Y."/>
            <person name="Uchiyama I."/>
            <person name="Ito T."/>
            <person name="Fujiyama A."/>
            <person name="Inagaki F."/>
            <person name="Takami H."/>
        </authorList>
    </citation>
    <scope>NUCLEOTIDE SEQUENCE</scope>
    <source>
        <strain evidence="1">Expedition CK06-06</strain>
    </source>
</reference>
<dbReference type="Gene3D" id="2.30.110.10">
    <property type="entry name" value="Electron Transport, Fmn-binding Protein, Chain A"/>
    <property type="match status" value="1"/>
</dbReference>
<organism evidence="1">
    <name type="scientific">marine sediment metagenome</name>
    <dbReference type="NCBI Taxonomy" id="412755"/>
    <lineage>
        <taxon>unclassified sequences</taxon>
        <taxon>metagenomes</taxon>
        <taxon>ecological metagenomes</taxon>
    </lineage>
</organism>
<evidence type="ECO:0000313" key="1">
    <source>
        <dbReference type="EMBL" id="GAH93769.1"/>
    </source>
</evidence>
<dbReference type="Pfam" id="PF12900">
    <property type="entry name" value="Pyridox_ox_2"/>
    <property type="match status" value="1"/>
</dbReference>
<proteinExistence type="predicted"/>